<dbReference type="GO" id="GO:0009307">
    <property type="term" value="P:DNA restriction-modification system"/>
    <property type="evidence" value="ECO:0007669"/>
    <property type="project" value="UniProtKB-KW"/>
</dbReference>
<dbReference type="GO" id="GO:0007059">
    <property type="term" value="P:chromosome segregation"/>
    <property type="evidence" value="ECO:0007669"/>
    <property type="project" value="UniProtKB-KW"/>
</dbReference>
<dbReference type="CDD" id="cd00397">
    <property type="entry name" value="DNA_BRE_C"/>
    <property type="match status" value="1"/>
</dbReference>
<dbReference type="SUPFAM" id="SSF56349">
    <property type="entry name" value="DNA breaking-rejoining enzymes"/>
    <property type="match status" value="1"/>
</dbReference>
<dbReference type="InterPro" id="IPR013762">
    <property type="entry name" value="Integrase-like_cat_sf"/>
</dbReference>
<dbReference type="InterPro" id="IPR044946">
    <property type="entry name" value="Restrct_endonuc_typeI_TRD_sf"/>
</dbReference>
<dbReference type="GO" id="GO:0005737">
    <property type="term" value="C:cytoplasm"/>
    <property type="evidence" value="ECO:0007669"/>
    <property type="project" value="UniProtKB-SubCell"/>
</dbReference>
<name>A0A5C6HAG6_BACFG</name>
<dbReference type="NCBIfam" id="NF040815">
    <property type="entry name" value="recomb_XerA_Arch"/>
    <property type="match status" value="1"/>
</dbReference>
<dbReference type="InterPro" id="IPR011010">
    <property type="entry name" value="DNA_brk_join_enz"/>
</dbReference>
<dbReference type="Pfam" id="PF13495">
    <property type="entry name" value="Phage_int_SAM_4"/>
    <property type="match status" value="1"/>
</dbReference>
<evidence type="ECO:0000256" key="7">
    <source>
        <dbReference type="ARBA" id="ARBA00022908"/>
    </source>
</evidence>
<keyword evidence="7" id="KW-0229">DNA integration</keyword>
<accession>A0A5C6HAG6</accession>
<organism evidence="11 12">
    <name type="scientific">Bacteroides fragilis</name>
    <dbReference type="NCBI Taxonomy" id="817"/>
    <lineage>
        <taxon>Bacteria</taxon>
        <taxon>Pseudomonadati</taxon>
        <taxon>Bacteroidota</taxon>
        <taxon>Bacteroidia</taxon>
        <taxon>Bacteroidales</taxon>
        <taxon>Bacteroidaceae</taxon>
        <taxon>Bacteroides</taxon>
    </lineage>
</organism>
<dbReference type="Proteomes" id="UP000479773">
    <property type="component" value="Unassembled WGS sequence"/>
</dbReference>
<dbReference type="Gene3D" id="3.90.220.20">
    <property type="entry name" value="DNA methylase specificity domains"/>
    <property type="match status" value="1"/>
</dbReference>
<protein>
    <submittedName>
        <fullName evidence="11">Tyrosine-type recombinase/integrase</fullName>
    </submittedName>
</protein>
<dbReference type="Gene3D" id="1.10.150.130">
    <property type="match status" value="1"/>
</dbReference>
<evidence type="ECO:0000256" key="5">
    <source>
        <dbReference type="ARBA" id="ARBA00022747"/>
    </source>
</evidence>
<dbReference type="InterPro" id="IPR010998">
    <property type="entry name" value="Integrase_recombinase_N"/>
</dbReference>
<dbReference type="AlphaFoldDB" id="A0A5C6HAG6"/>
<keyword evidence="8" id="KW-0238">DNA-binding</keyword>
<dbReference type="GO" id="GO:0006310">
    <property type="term" value="P:DNA recombination"/>
    <property type="evidence" value="ECO:0007669"/>
    <property type="project" value="UniProtKB-KW"/>
</dbReference>
<dbReference type="CDD" id="cd17266">
    <property type="entry name" value="RMtype1_S_Sau1132ORF3780P-TRD2-CR2_like"/>
    <property type="match status" value="1"/>
</dbReference>
<keyword evidence="9" id="KW-0233">DNA recombination</keyword>
<comment type="caution">
    <text evidence="11">The sequence shown here is derived from an EMBL/GenBank/DDBJ whole genome shotgun (WGS) entry which is preliminary data.</text>
</comment>
<evidence type="ECO:0000313" key="12">
    <source>
        <dbReference type="Proteomes" id="UP000479773"/>
    </source>
</evidence>
<dbReference type="InterPro" id="IPR050090">
    <property type="entry name" value="Tyrosine_recombinase_XerCD"/>
</dbReference>
<dbReference type="Pfam" id="PF01420">
    <property type="entry name" value="Methylase_S"/>
    <property type="match status" value="1"/>
</dbReference>
<dbReference type="PROSITE" id="PS51900">
    <property type="entry name" value="CB"/>
    <property type="match status" value="1"/>
</dbReference>
<evidence type="ECO:0000256" key="8">
    <source>
        <dbReference type="ARBA" id="ARBA00023125"/>
    </source>
</evidence>
<dbReference type="EMBL" id="VWEQ01000005">
    <property type="protein sequence ID" value="KAA4754184.1"/>
    <property type="molecule type" value="Genomic_DNA"/>
</dbReference>
<evidence type="ECO:0000256" key="4">
    <source>
        <dbReference type="ARBA" id="ARBA00022618"/>
    </source>
</evidence>
<keyword evidence="10" id="KW-0131">Cell cycle</keyword>
<dbReference type="PROSITE" id="PS51898">
    <property type="entry name" value="TYR_RECOMBINASE"/>
    <property type="match status" value="1"/>
</dbReference>
<evidence type="ECO:0000313" key="11">
    <source>
        <dbReference type="EMBL" id="KAA4754184.1"/>
    </source>
</evidence>
<comment type="subcellular location">
    <subcellularLocation>
        <location evidence="1">Cytoplasm</location>
    </subcellularLocation>
</comment>
<evidence type="ECO:0000256" key="10">
    <source>
        <dbReference type="ARBA" id="ARBA00023306"/>
    </source>
</evidence>
<dbReference type="Pfam" id="PF00589">
    <property type="entry name" value="Phage_integrase"/>
    <property type="match status" value="1"/>
</dbReference>
<reference evidence="11 12" key="1">
    <citation type="journal article" date="2019" name="Nat. Med.">
        <title>A library of human gut bacterial isolates paired with longitudinal multiomics data enables mechanistic microbiome research.</title>
        <authorList>
            <person name="Poyet M."/>
            <person name="Groussin M."/>
            <person name="Gibbons S.M."/>
            <person name="Avila-Pacheco J."/>
            <person name="Jiang X."/>
            <person name="Kearney S.M."/>
            <person name="Perrotta A.R."/>
            <person name="Berdy B."/>
            <person name="Zhao S."/>
            <person name="Lieberman T.D."/>
            <person name="Swanson P.K."/>
            <person name="Smith M."/>
            <person name="Roesemann S."/>
            <person name="Alexander J.E."/>
            <person name="Rich S.A."/>
            <person name="Livny J."/>
            <person name="Vlamakis H."/>
            <person name="Clish C."/>
            <person name="Bullock K."/>
            <person name="Deik A."/>
            <person name="Scott J."/>
            <person name="Pierce K.A."/>
            <person name="Xavier R.J."/>
            <person name="Alm E.J."/>
        </authorList>
    </citation>
    <scope>NUCLEOTIDE SEQUENCE [LARGE SCALE GENOMIC DNA]</scope>
    <source>
        <strain evidence="11 12">BIOML-A106</strain>
    </source>
</reference>
<dbReference type="InterPro" id="IPR002104">
    <property type="entry name" value="Integrase_catalytic"/>
</dbReference>
<dbReference type="GO" id="GO:0015074">
    <property type="term" value="P:DNA integration"/>
    <property type="evidence" value="ECO:0007669"/>
    <property type="project" value="UniProtKB-KW"/>
</dbReference>
<gene>
    <name evidence="11" type="ORF">F3B44_06985</name>
</gene>
<proteinExistence type="inferred from homology"/>
<keyword evidence="5" id="KW-0680">Restriction system</keyword>
<sequence length="556" mass="63448">MAKQLYDYWFVQFDFPNEEGKPYKSNGGEMVWNEVLKREIPKDWEVLSFGDLFNIGNGKNIPNSSGTIPAYGGNGIIKYVDKSNYDSCFIVGRVGANCGSLHYSPTKCWVSDNAISVVPKNLNEIAYLLFSLKLYDLSKNKGGSSQPLVTHKGLECLAFPYSVKFVSKFCNIANKLLNLYFENINSLLSLTKQRNELLPLLMNGQVSVNSDLAASYIIYKDKNIRIMKENIIQAIVAKMQRDLDCRQMARLKAVLASELHNVEIIEKSDCATQQTQENEHLLNSFISAKKIEGCSDKTLAYYRNTIERLLVTLSLAICHISTTDIRSYLSDYQEEHQSSKVTIDNMRRIFSSFFAWLEDEDYIAKSPVRRIHKVKTDSLVKEVLSDEQLEQLRDCCTNKRDLAIIDILASTGIRVGELVKLNREDIDFHERQCVVFGKGNKERVVYFNARTKLHLQQYLNERTDDNPALFVSLNSPHSRLTISGVEVRIRKLGQSLSMPKVHPHKFRRTLATMAIDKGMPIEQVQRLLGHVRIDTTLHYAIVNQNNVKLAHKKYLG</sequence>
<evidence type="ECO:0000256" key="2">
    <source>
        <dbReference type="ARBA" id="ARBA00010923"/>
    </source>
</evidence>
<dbReference type="PANTHER" id="PTHR30349:SF77">
    <property type="entry name" value="TYROSINE RECOMBINASE XERC"/>
    <property type="match status" value="1"/>
</dbReference>
<dbReference type="PANTHER" id="PTHR30349">
    <property type="entry name" value="PHAGE INTEGRASE-RELATED"/>
    <property type="match status" value="1"/>
</dbReference>
<dbReference type="InterPro" id="IPR000055">
    <property type="entry name" value="Restrct_endonuc_typeI_TRD"/>
</dbReference>
<dbReference type="InterPro" id="IPR004107">
    <property type="entry name" value="Integrase_SAM-like_N"/>
</dbReference>
<evidence type="ECO:0000256" key="6">
    <source>
        <dbReference type="ARBA" id="ARBA00022829"/>
    </source>
</evidence>
<keyword evidence="4" id="KW-0132">Cell division</keyword>
<dbReference type="InterPro" id="IPR044068">
    <property type="entry name" value="CB"/>
</dbReference>
<evidence type="ECO:0000256" key="9">
    <source>
        <dbReference type="ARBA" id="ARBA00023172"/>
    </source>
</evidence>
<dbReference type="GO" id="GO:0003677">
    <property type="term" value="F:DNA binding"/>
    <property type="evidence" value="ECO:0007669"/>
    <property type="project" value="UniProtKB-UniRule"/>
</dbReference>
<keyword evidence="6" id="KW-0159">Chromosome partition</keyword>
<dbReference type="GO" id="GO:0051301">
    <property type="term" value="P:cell division"/>
    <property type="evidence" value="ECO:0007669"/>
    <property type="project" value="UniProtKB-KW"/>
</dbReference>
<evidence type="ECO:0000256" key="1">
    <source>
        <dbReference type="ARBA" id="ARBA00004496"/>
    </source>
</evidence>
<evidence type="ECO:0000256" key="3">
    <source>
        <dbReference type="ARBA" id="ARBA00022490"/>
    </source>
</evidence>
<comment type="similarity">
    <text evidence="2">Belongs to the type-I restriction system S methylase family.</text>
</comment>
<dbReference type="Gene3D" id="1.10.443.10">
    <property type="entry name" value="Intergrase catalytic core"/>
    <property type="match status" value="1"/>
</dbReference>
<keyword evidence="3" id="KW-0963">Cytoplasm</keyword>
<dbReference type="SUPFAM" id="SSF116734">
    <property type="entry name" value="DNA methylase specificity domain"/>
    <property type="match status" value="1"/>
</dbReference>